<name>A0ABU8IS31_9BURK</name>
<accession>A0ABU8IS31</accession>
<evidence type="ECO:0000313" key="2">
    <source>
        <dbReference type="Proteomes" id="UP001386437"/>
    </source>
</evidence>
<reference evidence="1 2" key="1">
    <citation type="journal article" date="2022" name="Arch. Microbiol.">
        <title>Paraburkholderia bengalensis sp. nov. isolated from roots of Oryza sativa, IR64.</title>
        <authorList>
            <person name="Nag P."/>
            <person name="Mondal N."/>
            <person name="Sarkar J."/>
            <person name="Das S."/>
        </authorList>
    </citation>
    <scope>NUCLEOTIDE SEQUENCE [LARGE SCALE GENOMIC DNA]</scope>
    <source>
        <strain evidence="1 2">IR64_4_BI</strain>
    </source>
</reference>
<proteinExistence type="predicted"/>
<comment type="caution">
    <text evidence="1">The sequence shown here is derived from an EMBL/GenBank/DDBJ whole genome shotgun (WGS) entry which is preliminary data.</text>
</comment>
<dbReference type="RefSeq" id="WP_336598601.1">
    <property type="nucleotide sequence ID" value="NZ_JACFYJ010000021.1"/>
</dbReference>
<sequence>MGAFRVVVGMWIAPDLAAVRRVSDDSRALNHDHFDAAAIAQALEEFNPCGERIRIRFADDTIDLATARARVNGMLSGPPDCRDFAQAVLAAASRSRGPVIKVREQWATLRARKAEALAAPPGLLMFALYGTFDSTMIWLQQFQMRLRIRAADPMHLMLDGPGKADLQGVLPTELSALFEAHFGFPYLPDCLVARLAHSQLPDWMHRQVQ</sequence>
<organism evidence="1 2">
    <name type="scientific">Paraburkholderia bengalensis</name>
    <dbReference type="NCBI Taxonomy" id="2747562"/>
    <lineage>
        <taxon>Bacteria</taxon>
        <taxon>Pseudomonadati</taxon>
        <taxon>Pseudomonadota</taxon>
        <taxon>Betaproteobacteria</taxon>
        <taxon>Burkholderiales</taxon>
        <taxon>Burkholderiaceae</taxon>
        <taxon>Paraburkholderia</taxon>
    </lineage>
</organism>
<protein>
    <submittedName>
        <fullName evidence="1">Uncharacterized protein</fullName>
    </submittedName>
</protein>
<evidence type="ECO:0000313" key="1">
    <source>
        <dbReference type="EMBL" id="MEI5998447.1"/>
    </source>
</evidence>
<gene>
    <name evidence="1" type="ORF">H3V53_14895</name>
</gene>
<dbReference type="Proteomes" id="UP001386437">
    <property type="component" value="Unassembled WGS sequence"/>
</dbReference>
<keyword evidence="2" id="KW-1185">Reference proteome</keyword>
<dbReference type="EMBL" id="JACFYJ010000021">
    <property type="protein sequence ID" value="MEI5998447.1"/>
    <property type="molecule type" value="Genomic_DNA"/>
</dbReference>